<evidence type="ECO:0000256" key="2">
    <source>
        <dbReference type="SAM" id="MobiDB-lite"/>
    </source>
</evidence>
<evidence type="ECO:0000259" key="4">
    <source>
        <dbReference type="Pfam" id="PF13205"/>
    </source>
</evidence>
<evidence type="ECO:0000256" key="1">
    <source>
        <dbReference type="ARBA" id="ARBA00022729"/>
    </source>
</evidence>
<keyword evidence="6" id="KW-1185">Reference proteome</keyword>
<dbReference type="RefSeq" id="WP_375557064.1">
    <property type="nucleotide sequence ID" value="NZ_JBBVGT010000002.1"/>
</dbReference>
<evidence type="ECO:0000313" key="5">
    <source>
        <dbReference type="EMBL" id="MFB5945528.1"/>
    </source>
</evidence>
<proteinExistence type="predicted"/>
<accession>A0ABV5CDA5</accession>
<gene>
    <name evidence="5" type="ORF">WKR92_06765</name>
</gene>
<keyword evidence="1 3" id="KW-0732">Signal</keyword>
<dbReference type="Proteomes" id="UP001580928">
    <property type="component" value="Unassembled WGS sequence"/>
</dbReference>
<feature type="compositionally biased region" description="Basic and acidic residues" evidence="2">
    <location>
        <begin position="587"/>
        <end position="607"/>
    </location>
</feature>
<dbReference type="PROSITE" id="PS51257">
    <property type="entry name" value="PROKAR_LIPOPROTEIN"/>
    <property type="match status" value="1"/>
</dbReference>
<feature type="chain" id="PRO_5045651258" evidence="3">
    <location>
        <begin position="19"/>
        <end position="607"/>
    </location>
</feature>
<feature type="region of interest" description="Disordered" evidence="2">
    <location>
        <begin position="542"/>
        <end position="607"/>
    </location>
</feature>
<comment type="caution">
    <text evidence="5">The sequence shown here is derived from an EMBL/GenBank/DDBJ whole genome shotgun (WGS) entry which is preliminary data.</text>
</comment>
<feature type="domain" description="SbsA Ig-like" evidence="4">
    <location>
        <begin position="33"/>
        <end position="132"/>
    </location>
</feature>
<dbReference type="Pfam" id="PF13205">
    <property type="entry name" value="Big_5"/>
    <property type="match status" value="1"/>
</dbReference>
<evidence type="ECO:0000256" key="3">
    <source>
        <dbReference type="SAM" id="SignalP"/>
    </source>
</evidence>
<name>A0ABV5CDA5_9SPHI</name>
<feature type="compositionally biased region" description="Polar residues" evidence="2">
    <location>
        <begin position="577"/>
        <end position="586"/>
    </location>
</feature>
<dbReference type="InterPro" id="IPR032812">
    <property type="entry name" value="SbsA_Ig"/>
</dbReference>
<feature type="signal peptide" evidence="3">
    <location>
        <begin position="1"/>
        <end position="18"/>
    </location>
</feature>
<reference evidence="5 6" key="1">
    <citation type="submission" date="2024-04" db="EMBL/GenBank/DDBJ databases">
        <title>Albibacterium profundi sp. nov., isolated from sediment of the Challenger Deep of Mariana Trench.</title>
        <authorList>
            <person name="Wang Y."/>
        </authorList>
    </citation>
    <scope>NUCLEOTIDE SEQUENCE [LARGE SCALE GENOMIC DNA]</scope>
    <source>
        <strain evidence="5 6">RHL897</strain>
    </source>
</reference>
<dbReference type="EMBL" id="JBBVGT010000002">
    <property type="protein sequence ID" value="MFB5945528.1"/>
    <property type="molecule type" value="Genomic_DNA"/>
</dbReference>
<sequence>MRAFTLFLLILTVGSSFITGCASIQQPTGGPKDSIPPNVISETPKNLTRNFTTREIVIEFDEYIKLNNQFQEFSISPDLDEAPEYKIKKKSLIITLPDTLAENTTYSINFGEGLVDFNESNPLVNYRYVFSTGDEIDSLSISGTVINSISLEPETDINVLLIPVSQDSIFGKRKANIFTKTDSSGNFTLQNLSETAYRIYALKEEASDRIYNNPGELIAFQQDSIYLDRNITGIKLKTFKEIPKDFRVLDRKIESSGRIMFVFNKSLKNPSLTILDDNELNTNKIAKFTPTRDSAYIWLPILEFDSVNVEIADENIALDTITLRRNQNDEYDRSITITDNLSNQRVDQVRNVIFTGSAPIQSADLSKITLIEDTTAQTNFQLSLDNENMRKAYLRYRWKPKRTYILELQEGAFIGRFGELSKAGQRKFTFDDSGNYGDIVLDIKLPDSNNYIVEVIKEDKSQVIKADVINRSQKITYKQLPGQNYTVRVVYDENKNNKWDTGNLETKTQPEELWYWNKIITVRPNWEQEEIVTVPSLETTKTLIPENKPDTTNQSKSKDDSNNPLNEPYIKSGTVVPATNQTNSQQPEEKIIEGVETRTEEEEVQKY</sequence>
<evidence type="ECO:0000313" key="6">
    <source>
        <dbReference type="Proteomes" id="UP001580928"/>
    </source>
</evidence>
<protein>
    <submittedName>
        <fullName evidence="5">Ig-like domain-containing protein</fullName>
    </submittedName>
</protein>
<organism evidence="5 6">
    <name type="scientific">Albibacterium profundi</name>
    <dbReference type="NCBI Taxonomy" id="3134906"/>
    <lineage>
        <taxon>Bacteria</taxon>
        <taxon>Pseudomonadati</taxon>
        <taxon>Bacteroidota</taxon>
        <taxon>Sphingobacteriia</taxon>
        <taxon>Sphingobacteriales</taxon>
        <taxon>Sphingobacteriaceae</taxon>
        <taxon>Albibacterium</taxon>
    </lineage>
</organism>